<keyword evidence="2" id="KW-0472">Membrane</keyword>
<dbReference type="InParanoid" id="A0A2T3B9T8"/>
<organism evidence="3 4">
    <name type="scientific">Amorphotheca resinae ATCC 22711</name>
    <dbReference type="NCBI Taxonomy" id="857342"/>
    <lineage>
        <taxon>Eukaryota</taxon>
        <taxon>Fungi</taxon>
        <taxon>Dikarya</taxon>
        <taxon>Ascomycota</taxon>
        <taxon>Pezizomycotina</taxon>
        <taxon>Leotiomycetes</taxon>
        <taxon>Helotiales</taxon>
        <taxon>Amorphothecaceae</taxon>
        <taxon>Amorphotheca</taxon>
    </lineage>
</organism>
<dbReference type="AlphaFoldDB" id="A0A2T3B9T8"/>
<keyword evidence="2" id="KW-1133">Transmembrane helix</keyword>
<evidence type="ECO:0000313" key="3">
    <source>
        <dbReference type="EMBL" id="PSS25095.1"/>
    </source>
</evidence>
<name>A0A2T3B9T8_AMORE</name>
<protein>
    <submittedName>
        <fullName evidence="3">Uncharacterized protein</fullName>
    </submittedName>
</protein>
<sequence length="155" mass="17130">MLPVVLRRDVTALLIWSALVSRAVLRKVQSVVLVLFLVLTYSTSNMLYRLYRCYDRGMDKGSTNRSAAPGPKAYQISDAAQRTGYYYGSWPWVLAAAAKLLSQESNGFLTTSMASTASPASMRASLSLSAEGCIGRRTSPRSYESEPERKRRYGG</sequence>
<evidence type="ECO:0000256" key="1">
    <source>
        <dbReference type="SAM" id="MobiDB-lite"/>
    </source>
</evidence>
<proteinExistence type="predicted"/>
<dbReference type="GeneID" id="36573245"/>
<dbReference type="RefSeq" id="XP_024723694.1">
    <property type="nucleotide sequence ID" value="XM_024865164.1"/>
</dbReference>
<keyword evidence="4" id="KW-1185">Reference proteome</keyword>
<evidence type="ECO:0000256" key="2">
    <source>
        <dbReference type="SAM" id="Phobius"/>
    </source>
</evidence>
<evidence type="ECO:0000313" key="4">
    <source>
        <dbReference type="Proteomes" id="UP000241818"/>
    </source>
</evidence>
<dbReference type="EMBL" id="KZ679007">
    <property type="protein sequence ID" value="PSS25095.1"/>
    <property type="molecule type" value="Genomic_DNA"/>
</dbReference>
<feature type="transmembrane region" description="Helical" evidence="2">
    <location>
        <begin position="32"/>
        <end position="51"/>
    </location>
</feature>
<reference evidence="3 4" key="1">
    <citation type="journal article" date="2018" name="New Phytol.">
        <title>Comparative genomics and transcriptomics depict ericoid mycorrhizal fungi as versatile saprotrophs and plant mutualists.</title>
        <authorList>
            <person name="Martino E."/>
            <person name="Morin E."/>
            <person name="Grelet G.A."/>
            <person name="Kuo A."/>
            <person name="Kohler A."/>
            <person name="Daghino S."/>
            <person name="Barry K.W."/>
            <person name="Cichocki N."/>
            <person name="Clum A."/>
            <person name="Dockter R.B."/>
            <person name="Hainaut M."/>
            <person name="Kuo R.C."/>
            <person name="LaButti K."/>
            <person name="Lindahl B.D."/>
            <person name="Lindquist E.A."/>
            <person name="Lipzen A."/>
            <person name="Khouja H.R."/>
            <person name="Magnuson J."/>
            <person name="Murat C."/>
            <person name="Ohm R.A."/>
            <person name="Singer S.W."/>
            <person name="Spatafora J.W."/>
            <person name="Wang M."/>
            <person name="Veneault-Fourrey C."/>
            <person name="Henrissat B."/>
            <person name="Grigoriev I.V."/>
            <person name="Martin F.M."/>
            <person name="Perotto S."/>
        </authorList>
    </citation>
    <scope>NUCLEOTIDE SEQUENCE [LARGE SCALE GENOMIC DNA]</scope>
    <source>
        <strain evidence="3 4">ATCC 22711</strain>
    </source>
</reference>
<keyword evidence="2" id="KW-0812">Transmembrane</keyword>
<feature type="region of interest" description="Disordered" evidence="1">
    <location>
        <begin position="136"/>
        <end position="155"/>
    </location>
</feature>
<gene>
    <name evidence="3" type="ORF">M430DRAFT_24939</name>
</gene>
<accession>A0A2T3B9T8</accession>
<dbReference type="Proteomes" id="UP000241818">
    <property type="component" value="Unassembled WGS sequence"/>
</dbReference>